<dbReference type="PANTHER" id="PTHR31221">
    <property type="entry name" value="WRKY TRANSCRIPTION FACTOR PROTEIN 1-RELATED"/>
    <property type="match status" value="1"/>
</dbReference>
<name>A0AAP0D6W9_9ASTR</name>
<dbReference type="Gene3D" id="2.20.25.80">
    <property type="entry name" value="WRKY domain"/>
    <property type="match status" value="1"/>
</dbReference>
<keyword evidence="2" id="KW-0805">Transcription regulation</keyword>
<gene>
    <name evidence="7" type="ORF">SSX86_011605</name>
</gene>
<reference evidence="7 8" key="1">
    <citation type="submission" date="2024-04" db="EMBL/GenBank/DDBJ databases">
        <title>The reference genome of an endangered Asteraceae, Deinandra increscens subsp. villosa, native to the Central Coast of California.</title>
        <authorList>
            <person name="Guilliams M."/>
            <person name="Hasenstab-Lehman K."/>
            <person name="Meyer R."/>
            <person name="Mcevoy S."/>
        </authorList>
    </citation>
    <scope>NUCLEOTIDE SEQUENCE [LARGE SCALE GENOMIC DNA]</scope>
    <source>
        <tissue evidence="7">Leaf</tissue>
    </source>
</reference>
<proteinExistence type="predicted"/>
<dbReference type="InterPro" id="IPR036576">
    <property type="entry name" value="WRKY_dom_sf"/>
</dbReference>
<keyword evidence="3" id="KW-0238">DNA-binding</keyword>
<evidence type="ECO:0000256" key="3">
    <source>
        <dbReference type="ARBA" id="ARBA00023125"/>
    </source>
</evidence>
<dbReference type="InterPro" id="IPR044810">
    <property type="entry name" value="WRKY_plant"/>
</dbReference>
<feature type="domain" description="WRKY" evidence="6">
    <location>
        <begin position="86"/>
        <end position="148"/>
    </location>
</feature>
<organism evidence="7 8">
    <name type="scientific">Deinandra increscens subsp. villosa</name>
    <dbReference type="NCBI Taxonomy" id="3103831"/>
    <lineage>
        <taxon>Eukaryota</taxon>
        <taxon>Viridiplantae</taxon>
        <taxon>Streptophyta</taxon>
        <taxon>Embryophyta</taxon>
        <taxon>Tracheophyta</taxon>
        <taxon>Spermatophyta</taxon>
        <taxon>Magnoliopsida</taxon>
        <taxon>eudicotyledons</taxon>
        <taxon>Gunneridae</taxon>
        <taxon>Pentapetalae</taxon>
        <taxon>asterids</taxon>
        <taxon>campanulids</taxon>
        <taxon>Asterales</taxon>
        <taxon>Asteraceae</taxon>
        <taxon>Asteroideae</taxon>
        <taxon>Heliantheae alliance</taxon>
        <taxon>Madieae</taxon>
        <taxon>Madiinae</taxon>
        <taxon>Deinandra</taxon>
    </lineage>
</organism>
<evidence type="ECO:0000313" key="7">
    <source>
        <dbReference type="EMBL" id="KAK9069701.1"/>
    </source>
</evidence>
<comment type="subcellular location">
    <subcellularLocation>
        <location evidence="1">Nucleus</location>
    </subcellularLocation>
</comment>
<evidence type="ECO:0000313" key="8">
    <source>
        <dbReference type="Proteomes" id="UP001408789"/>
    </source>
</evidence>
<evidence type="ECO:0000259" key="6">
    <source>
        <dbReference type="PROSITE" id="PS50811"/>
    </source>
</evidence>
<accession>A0AAP0D6W9</accession>
<dbReference type="Pfam" id="PF03106">
    <property type="entry name" value="WRKY"/>
    <property type="match status" value="1"/>
</dbReference>
<protein>
    <recommendedName>
        <fullName evidence="6">WRKY domain-containing protein</fullName>
    </recommendedName>
</protein>
<dbReference type="PANTHER" id="PTHR31221:SF283">
    <property type="entry name" value="WRKY DOMAIN-CONTAINING PROTEIN"/>
    <property type="match status" value="1"/>
</dbReference>
<dbReference type="SUPFAM" id="SSF118290">
    <property type="entry name" value="WRKY DNA-binding domain"/>
    <property type="match status" value="1"/>
</dbReference>
<dbReference type="Proteomes" id="UP001408789">
    <property type="component" value="Unassembled WGS sequence"/>
</dbReference>
<evidence type="ECO:0000256" key="2">
    <source>
        <dbReference type="ARBA" id="ARBA00023015"/>
    </source>
</evidence>
<dbReference type="SMART" id="SM00774">
    <property type="entry name" value="WRKY"/>
    <property type="match status" value="1"/>
</dbReference>
<comment type="caution">
    <text evidence="7">The sequence shown here is derived from an EMBL/GenBank/DDBJ whole genome shotgun (WGS) entry which is preliminary data.</text>
</comment>
<dbReference type="EMBL" id="JBCNJP010000013">
    <property type="protein sequence ID" value="KAK9069701.1"/>
    <property type="molecule type" value="Genomic_DNA"/>
</dbReference>
<dbReference type="InterPro" id="IPR003657">
    <property type="entry name" value="WRKY_dom"/>
</dbReference>
<keyword evidence="5" id="KW-0539">Nucleus</keyword>
<keyword evidence="8" id="KW-1185">Reference proteome</keyword>
<dbReference type="GO" id="GO:0003700">
    <property type="term" value="F:DNA-binding transcription factor activity"/>
    <property type="evidence" value="ECO:0007669"/>
    <property type="project" value="InterPro"/>
</dbReference>
<evidence type="ECO:0000256" key="5">
    <source>
        <dbReference type="ARBA" id="ARBA00023242"/>
    </source>
</evidence>
<evidence type="ECO:0000256" key="4">
    <source>
        <dbReference type="ARBA" id="ARBA00023163"/>
    </source>
</evidence>
<dbReference type="GO" id="GO:0005634">
    <property type="term" value="C:nucleus"/>
    <property type="evidence" value="ECO:0007669"/>
    <property type="project" value="UniProtKB-SubCell"/>
</dbReference>
<dbReference type="GO" id="GO:0043565">
    <property type="term" value="F:sequence-specific DNA binding"/>
    <property type="evidence" value="ECO:0007669"/>
    <property type="project" value="InterPro"/>
</dbReference>
<dbReference type="AlphaFoldDB" id="A0AAP0D6W9"/>
<dbReference type="PROSITE" id="PS50811">
    <property type="entry name" value="WRKY"/>
    <property type="match status" value="1"/>
</dbReference>
<keyword evidence="4" id="KW-0804">Transcription</keyword>
<sequence length="152" mass="17512">MFSSFEPTCFSLDTIDDQTCDFDFGDILDNLEFGTKEQNPIFQEPITTGSTSKSSHNAISVPLMQVDGSKRETVHAKTKFAFRMETKLEVIDDGYKWRKYGKKKVKSSPHLRNYFKCSTIGCNVKKRIERDMEDANYVITTYDGIHNHKDFS</sequence>
<evidence type="ECO:0000256" key="1">
    <source>
        <dbReference type="ARBA" id="ARBA00004123"/>
    </source>
</evidence>